<dbReference type="AlphaFoldDB" id="M2TF29"/>
<reference evidence="10 11" key="1">
    <citation type="journal article" date="2012" name="PLoS Pathog.">
        <title>Diverse lifestyles and strategies of plant pathogenesis encoded in the genomes of eighteen Dothideomycetes fungi.</title>
        <authorList>
            <person name="Ohm R.A."/>
            <person name="Feau N."/>
            <person name="Henrissat B."/>
            <person name="Schoch C.L."/>
            <person name="Horwitz B.A."/>
            <person name="Barry K.W."/>
            <person name="Condon B.J."/>
            <person name="Copeland A.C."/>
            <person name="Dhillon B."/>
            <person name="Glaser F."/>
            <person name="Hesse C.N."/>
            <person name="Kosti I."/>
            <person name="LaButti K."/>
            <person name="Lindquist E.A."/>
            <person name="Lucas S."/>
            <person name="Salamov A.A."/>
            <person name="Bradshaw R.E."/>
            <person name="Ciuffetti L."/>
            <person name="Hamelin R.C."/>
            <person name="Kema G.H.J."/>
            <person name="Lawrence C."/>
            <person name="Scott J.A."/>
            <person name="Spatafora J.W."/>
            <person name="Turgeon B.G."/>
            <person name="de Wit P.J.G.M."/>
            <person name="Zhong S."/>
            <person name="Goodwin S.B."/>
            <person name="Grigoriev I.V."/>
        </authorList>
    </citation>
    <scope>NUCLEOTIDE SEQUENCE [LARGE SCALE GENOMIC DNA]</scope>
    <source>
        <strain evidence="11">ND90Pr / ATCC 201652</strain>
    </source>
</reference>
<dbReference type="Gene3D" id="1.25.10.10">
    <property type="entry name" value="Leucine-rich Repeat Variant"/>
    <property type="match status" value="1"/>
</dbReference>
<dbReference type="Pfam" id="PF12719">
    <property type="entry name" value="Cnd3"/>
    <property type="match status" value="1"/>
</dbReference>
<dbReference type="Pfam" id="PF20168">
    <property type="entry name" value="PDS5"/>
    <property type="match status" value="1"/>
</dbReference>
<dbReference type="PANTHER" id="PTHR14418:SF5">
    <property type="entry name" value="CONDENSIN COMPLEX SUBUNIT 3"/>
    <property type="match status" value="1"/>
</dbReference>
<keyword evidence="7" id="KW-0131">Cell cycle</keyword>
<keyword evidence="3" id="KW-0158">Chromosome</keyword>
<dbReference type="KEGG" id="bsc:COCSADRAFT_111036"/>
<evidence type="ECO:0000259" key="9">
    <source>
        <dbReference type="Pfam" id="PF12719"/>
    </source>
</evidence>
<dbReference type="STRING" id="665912.M2TF29"/>
<feature type="region of interest" description="Disordered" evidence="8">
    <location>
        <begin position="1016"/>
        <end position="1117"/>
    </location>
</feature>
<keyword evidence="5" id="KW-0498">Mitosis</keyword>
<keyword evidence="4" id="KW-0132">Cell division</keyword>
<comment type="similarity">
    <text evidence="2">Belongs to the CND3 (condensin subunit 3) family.</text>
</comment>
<reference evidence="11" key="2">
    <citation type="journal article" date="2013" name="PLoS Genet.">
        <title>Comparative genome structure, secondary metabolite, and effector coding capacity across Cochliobolus pathogens.</title>
        <authorList>
            <person name="Condon B.J."/>
            <person name="Leng Y."/>
            <person name="Wu D."/>
            <person name="Bushley K.E."/>
            <person name="Ohm R.A."/>
            <person name="Otillar R."/>
            <person name="Martin J."/>
            <person name="Schackwitz W."/>
            <person name="Grimwood J."/>
            <person name="MohdZainudin N."/>
            <person name="Xue C."/>
            <person name="Wang R."/>
            <person name="Manning V.A."/>
            <person name="Dhillon B."/>
            <person name="Tu Z.J."/>
            <person name="Steffenson B.J."/>
            <person name="Salamov A."/>
            <person name="Sun H."/>
            <person name="Lowry S."/>
            <person name="LaButti K."/>
            <person name="Han J."/>
            <person name="Copeland A."/>
            <person name="Lindquist E."/>
            <person name="Barry K."/>
            <person name="Schmutz J."/>
            <person name="Baker S.E."/>
            <person name="Ciuffetti L.M."/>
            <person name="Grigoriev I.V."/>
            <person name="Zhong S."/>
            <person name="Turgeon B.G."/>
        </authorList>
    </citation>
    <scope>NUCLEOTIDE SEQUENCE [LARGE SCALE GENOMIC DNA]</scope>
    <source>
        <strain evidence="11">ND90Pr / ATCC 201652</strain>
    </source>
</reference>
<dbReference type="OMA" id="FRATQIT"/>
<accession>M2TF29</accession>
<dbReference type="eggNOG" id="KOG2025">
    <property type="taxonomic scope" value="Eukaryota"/>
</dbReference>
<dbReference type="HOGENOM" id="CLU_004446_0_1_1"/>
<feature type="region of interest" description="Disordered" evidence="8">
    <location>
        <begin position="1"/>
        <end position="46"/>
    </location>
</feature>
<evidence type="ECO:0000256" key="4">
    <source>
        <dbReference type="ARBA" id="ARBA00022618"/>
    </source>
</evidence>
<feature type="compositionally biased region" description="Acidic residues" evidence="8">
    <location>
        <begin position="1088"/>
        <end position="1103"/>
    </location>
</feature>
<proteinExistence type="inferred from homology"/>
<dbReference type="InterPro" id="IPR011989">
    <property type="entry name" value="ARM-like"/>
</dbReference>
<evidence type="ECO:0000313" key="10">
    <source>
        <dbReference type="EMBL" id="EMD67352.1"/>
    </source>
</evidence>
<dbReference type="SUPFAM" id="SSF48371">
    <property type="entry name" value="ARM repeat"/>
    <property type="match status" value="1"/>
</dbReference>
<feature type="compositionally biased region" description="Acidic residues" evidence="8">
    <location>
        <begin position="1062"/>
        <end position="1073"/>
    </location>
</feature>
<dbReference type="GO" id="GO:0051301">
    <property type="term" value="P:cell division"/>
    <property type="evidence" value="ECO:0007669"/>
    <property type="project" value="UniProtKB-KW"/>
</dbReference>
<evidence type="ECO:0000256" key="1">
    <source>
        <dbReference type="ARBA" id="ARBA00004286"/>
    </source>
</evidence>
<gene>
    <name evidence="10" type="ORF">COCSADRAFT_111036</name>
</gene>
<feature type="compositionally biased region" description="Low complexity" evidence="8">
    <location>
        <begin position="11"/>
        <end position="38"/>
    </location>
</feature>
<dbReference type="InterPro" id="IPR027165">
    <property type="entry name" value="CND3"/>
</dbReference>
<dbReference type="Proteomes" id="UP000016934">
    <property type="component" value="Unassembled WGS sequence"/>
</dbReference>
<dbReference type="InterPro" id="IPR025977">
    <property type="entry name" value="Cnd3_C"/>
</dbReference>
<dbReference type="GeneID" id="19130143"/>
<name>M2TF29_COCSN</name>
<evidence type="ECO:0000313" key="11">
    <source>
        <dbReference type="Proteomes" id="UP000016934"/>
    </source>
</evidence>
<feature type="compositionally biased region" description="Basic and acidic residues" evidence="8">
    <location>
        <begin position="90"/>
        <end position="101"/>
    </location>
</feature>
<protein>
    <recommendedName>
        <fullName evidence="9">Nuclear condensin complex subunit 3 C-terminal domain-containing protein</fullName>
    </recommendedName>
</protein>
<dbReference type="PANTHER" id="PTHR14418">
    <property type="entry name" value="CONDENSIN COMPLEX SUBUNIT 3-RELATED"/>
    <property type="match status" value="1"/>
</dbReference>
<dbReference type="GO" id="GO:0007076">
    <property type="term" value="P:mitotic chromosome condensation"/>
    <property type="evidence" value="ECO:0007669"/>
    <property type="project" value="InterPro"/>
</dbReference>
<evidence type="ECO:0000256" key="8">
    <source>
        <dbReference type="SAM" id="MobiDB-lite"/>
    </source>
</evidence>
<evidence type="ECO:0000256" key="3">
    <source>
        <dbReference type="ARBA" id="ARBA00022454"/>
    </source>
</evidence>
<sequence length="1140" mass="127279">MPGRPSTRAPRGSTTTTARKTSGGTTRAARGSSARQSANAVNIPDEGPVTTLRTQIAQVFSDAQKTTATQRKLVVNLRKIQEACCFEPPDTGKKGGKKGQEEQEDFDEEEFNAEIVRCLLRIMSVKKSEPVGDRVIRFLGIFLKHASDKDQQIFATESEEDATAFHETPTSRLTSNILTTILGLLTAKDKTVRFRATQTVAHIVNSLTTIDDDIFNLIRLGFLKRLRDKEPSVRVQAILGLGRLAGNDDEEQDEEDSDDEAGGILDKLLDIMINDPSAEVRRAVLLNLPLWPSTLRYILERARDMDATTRRLVYGKILPALGDFRHMSLVEREKLIRWGLRDRDDIVRKAAATLFRERWLEDCASSRDTRTEEEKKPGDVAPPSLEALCELLERIDVTRSGEEDGMAHEAMRQFWDGRPDYRRDITFDHEFWNNLDAQTAFIARTLNDYSQSTDDDRIQSMIEDKMPEVTMFAFVLQRELNSLMELVDKVAMMEETDPEIEEAQEDVEEQDFVVQQLLHIAHTLDYTDEMGRRQMYNIMREAISKAQLPEECTKLSIEVLRKVCGSRGESDFCALIVEAIADVRDSLLDADDATVTGGDAEESFHSAQSDVDMDAPLIKAKTAKAAENLTEEEKEERQIREVMVYSKCLHIAQCTLQNVEGDLESDTSLTNILNTLIIPAVQAHQAMIRERGVICLGLAALLSKDLADNNLDLFFHCFAKGHDALKEIVIQVLTDVIITHPQLLTPTIPDPDAETEDAEPITNPRIRPITKILLKAFTSDNKRISLISCTAASKLLLLGILPPQPTAEILKAFTLTYFDPETAINPALRQALSYFLPVFCHSKLKNAKLMGEIAVPIISKLLIMRDENVEEDDIDEMVGWPVITAHLSEWTDGRKVVGATELGLDGKTSTTAEAEEPHVQLAIEILERALTSTCSKDERKPLLSLLSKLFIAPSGPSYKSSTDQNGEDEEEEEPLHTLHNLVSEGVEAKIGTDATQRNALAKLEATLTKRLGEVGNATQAPDEDADDQTAVPDTTVAPDETETTEASETRVPSKKPVKVKEEDDEEEEEDEDTMLAGMQGEGTRMPLEADDDDDDEDEEEEQSMAEHSTLIVGRDDRKRTMVTEEDIMESLLQSEMEDSA</sequence>
<dbReference type="InterPro" id="IPR016024">
    <property type="entry name" value="ARM-type_fold"/>
</dbReference>
<evidence type="ECO:0000256" key="7">
    <source>
        <dbReference type="ARBA" id="ARBA00023306"/>
    </source>
</evidence>
<comment type="subcellular location">
    <subcellularLocation>
        <location evidence="1">Chromosome</location>
    </subcellularLocation>
</comment>
<dbReference type="GO" id="GO:0000793">
    <property type="term" value="C:condensed chromosome"/>
    <property type="evidence" value="ECO:0007669"/>
    <property type="project" value="TreeGrafter"/>
</dbReference>
<keyword evidence="11" id="KW-1185">Reference proteome</keyword>
<evidence type="ECO:0000256" key="6">
    <source>
        <dbReference type="ARBA" id="ARBA00023067"/>
    </source>
</evidence>
<dbReference type="GO" id="GO:0000796">
    <property type="term" value="C:condensin complex"/>
    <property type="evidence" value="ECO:0007669"/>
    <property type="project" value="InterPro"/>
</dbReference>
<dbReference type="EMBL" id="KB445639">
    <property type="protein sequence ID" value="EMD67352.1"/>
    <property type="molecule type" value="Genomic_DNA"/>
</dbReference>
<evidence type="ECO:0000256" key="2">
    <source>
        <dbReference type="ARBA" id="ARBA00006533"/>
    </source>
</evidence>
<feature type="region of interest" description="Disordered" evidence="8">
    <location>
        <begin position="956"/>
        <end position="975"/>
    </location>
</feature>
<organism evidence="10 11">
    <name type="scientific">Cochliobolus sativus (strain ND90Pr / ATCC 201652)</name>
    <name type="common">Common root rot and spot blotch fungus</name>
    <name type="synonym">Bipolaris sorokiniana</name>
    <dbReference type="NCBI Taxonomy" id="665912"/>
    <lineage>
        <taxon>Eukaryota</taxon>
        <taxon>Fungi</taxon>
        <taxon>Dikarya</taxon>
        <taxon>Ascomycota</taxon>
        <taxon>Pezizomycotina</taxon>
        <taxon>Dothideomycetes</taxon>
        <taxon>Pleosporomycetidae</taxon>
        <taxon>Pleosporales</taxon>
        <taxon>Pleosporineae</taxon>
        <taxon>Pleosporaceae</taxon>
        <taxon>Bipolaris</taxon>
    </lineage>
</organism>
<evidence type="ECO:0000256" key="5">
    <source>
        <dbReference type="ARBA" id="ARBA00022776"/>
    </source>
</evidence>
<dbReference type="RefSeq" id="XP_007697031.1">
    <property type="nucleotide sequence ID" value="XM_007698841.1"/>
</dbReference>
<feature type="domain" description="Nuclear condensin complex subunit 3 C-terminal" evidence="9">
    <location>
        <begin position="647"/>
        <end position="951"/>
    </location>
</feature>
<dbReference type="OrthoDB" id="27187at2759"/>
<feature type="region of interest" description="Disordered" evidence="8">
    <location>
        <begin position="86"/>
        <end position="107"/>
    </location>
</feature>
<keyword evidence="6" id="KW-0226">DNA condensation</keyword>